<accession>A0A316GM10</accession>
<dbReference type="OrthoDB" id="7659063at2"/>
<protein>
    <submittedName>
        <fullName evidence="1">Uncharacterized protein</fullName>
    </submittedName>
</protein>
<reference evidence="1 2" key="1">
    <citation type="submission" date="2018-05" db="EMBL/GenBank/DDBJ databases">
        <title>Genomic Encyclopedia of Type Strains, Phase IV (KMG-IV): sequencing the most valuable type-strain genomes for metagenomic binning, comparative biology and taxonomic classification.</title>
        <authorList>
            <person name="Goeker M."/>
        </authorList>
    </citation>
    <scope>NUCLEOTIDE SEQUENCE [LARGE SCALE GENOMIC DNA]</scope>
    <source>
        <strain evidence="1 2">DSM 16097</strain>
    </source>
</reference>
<dbReference type="Proteomes" id="UP000245708">
    <property type="component" value="Unassembled WGS sequence"/>
</dbReference>
<evidence type="ECO:0000313" key="1">
    <source>
        <dbReference type="EMBL" id="PWK60462.1"/>
    </source>
</evidence>
<proteinExistence type="predicted"/>
<keyword evidence="2" id="KW-1185">Reference proteome</keyword>
<dbReference type="PROSITE" id="PS51257">
    <property type="entry name" value="PROKAR_LIPOPROTEIN"/>
    <property type="match status" value="1"/>
</dbReference>
<organism evidence="1 2">
    <name type="scientific">Roseicyclus mahoneyensis</name>
    <dbReference type="NCBI Taxonomy" id="164332"/>
    <lineage>
        <taxon>Bacteria</taxon>
        <taxon>Pseudomonadati</taxon>
        <taxon>Pseudomonadota</taxon>
        <taxon>Alphaproteobacteria</taxon>
        <taxon>Rhodobacterales</taxon>
        <taxon>Roseobacteraceae</taxon>
        <taxon>Roseicyclus</taxon>
    </lineage>
</organism>
<dbReference type="AlphaFoldDB" id="A0A316GM10"/>
<name>A0A316GM10_9RHOB</name>
<comment type="caution">
    <text evidence="1">The sequence shown here is derived from an EMBL/GenBank/DDBJ whole genome shotgun (WGS) entry which is preliminary data.</text>
</comment>
<dbReference type="EMBL" id="QGGW01000004">
    <property type="protein sequence ID" value="PWK60462.1"/>
    <property type="molecule type" value="Genomic_DNA"/>
</dbReference>
<gene>
    <name evidence="1" type="ORF">C7455_10498</name>
</gene>
<evidence type="ECO:0000313" key="2">
    <source>
        <dbReference type="Proteomes" id="UP000245708"/>
    </source>
</evidence>
<dbReference type="RefSeq" id="WP_109667725.1">
    <property type="nucleotide sequence ID" value="NZ_QGGW01000004.1"/>
</dbReference>
<sequence>MNVMRYLGIAAILGLSACVSTTPEGQTEELSEEVRALAAPNQDLTQVRIESDGCYWYRYEGRVETTFLPLMTRDNRMICVRAPTT</sequence>